<dbReference type="HOGENOM" id="CLU_1836476_0_0_1"/>
<dbReference type="EMBL" id="EQ962652">
    <property type="protein sequence ID" value="EED23933.1"/>
    <property type="molecule type" value="Genomic_DNA"/>
</dbReference>
<gene>
    <name evidence="1" type="ORF">TSTA_073230</name>
</gene>
<keyword evidence="2" id="KW-1185">Reference proteome</keyword>
<name>B8LUS6_TALSN</name>
<dbReference type="RefSeq" id="XP_002341320.1">
    <property type="nucleotide sequence ID" value="XM_002341279.1"/>
</dbReference>
<evidence type="ECO:0000313" key="2">
    <source>
        <dbReference type="Proteomes" id="UP000001745"/>
    </source>
</evidence>
<sequence>MDCIQTVFIRGCLQSRIHRTCIVYSALLNARRTPVKMHAASQLMGWIREYLGPKRHIFSSRLPTVPYPPPEWLLAQRALTEELPTPPDPLHKRNINNIKGSACTQINFTDTLAGAQSFCGAKKKKEVKKARKYPTTPRQD</sequence>
<dbReference type="Proteomes" id="UP000001745">
    <property type="component" value="Unassembled WGS sequence"/>
</dbReference>
<organism evidence="1 2">
    <name type="scientific">Talaromyces stipitatus (strain ATCC 10500 / CBS 375.48 / QM 6759 / NRRL 1006)</name>
    <name type="common">Penicillium stipitatum</name>
    <dbReference type="NCBI Taxonomy" id="441959"/>
    <lineage>
        <taxon>Eukaryota</taxon>
        <taxon>Fungi</taxon>
        <taxon>Dikarya</taxon>
        <taxon>Ascomycota</taxon>
        <taxon>Pezizomycotina</taxon>
        <taxon>Eurotiomycetes</taxon>
        <taxon>Eurotiomycetidae</taxon>
        <taxon>Eurotiales</taxon>
        <taxon>Trichocomaceae</taxon>
        <taxon>Talaromyces</taxon>
        <taxon>Talaromyces sect. Talaromyces</taxon>
    </lineage>
</organism>
<dbReference type="GeneID" id="8109420"/>
<dbReference type="VEuPathDB" id="FungiDB:TSTA_073230"/>
<proteinExistence type="predicted"/>
<protein>
    <submittedName>
        <fullName evidence="1">Uncharacterized protein</fullName>
    </submittedName>
</protein>
<reference evidence="2" key="1">
    <citation type="journal article" date="2015" name="Genome Announc.">
        <title>Genome sequence of the AIDS-associated pathogen Penicillium marneffei (ATCC18224) and its near taxonomic relative Talaromyces stipitatus (ATCC10500).</title>
        <authorList>
            <person name="Nierman W.C."/>
            <person name="Fedorova-Abrams N.D."/>
            <person name="Andrianopoulos A."/>
        </authorList>
    </citation>
    <scope>NUCLEOTIDE SEQUENCE [LARGE SCALE GENOMIC DNA]</scope>
    <source>
        <strain evidence="2">ATCC 10500 / CBS 375.48 / QM 6759 / NRRL 1006</strain>
    </source>
</reference>
<dbReference type="AlphaFoldDB" id="B8LUS6"/>
<dbReference type="InParanoid" id="B8LUS6"/>
<accession>B8LUS6</accession>
<evidence type="ECO:0000313" key="1">
    <source>
        <dbReference type="EMBL" id="EED23933.1"/>
    </source>
</evidence>